<dbReference type="PANTHER" id="PTHR43918:SF4">
    <property type="entry name" value="CARBOXYLIC ESTER HYDROLASE"/>
    <property type="match status" value="1"/>
</dbReference>
<dbReference type="HOGENOM" id="CLU_006586_10_7_1"/>
<feature type="chain" id="PRO_5002204912" description="Carboxylesterase type B domain-containing protein" evidence="3">
    <location>
        <begin position="21"/>
        <end position="535"/>
    </location>
</feature>
<dbReference type="EMBL" id="KN837141">
    <property type="protein sequence ID" value="KIJ40815.1"/>
    <property type="molecule type" value="Genomic_DNA"/>
</dbReference>
<feature type="signal peptide" evidence="3">
    <location>
        <begin position="1"/>
        <end position="20"/>
    </location>
</feature>
<dbReference type="GO" id="GO:0052689">
    <property type="term" value="F:carboxylic ester hydrolase activity"/>
    <property type="evidence" value="ECO:0007669"/>
    <property type="project" value="TreeGrafter"/>
</dbReference>
<evidence type="ECO:0000259" key="4">
    <source>
        <dbReference type="Pfam" id="PF00135"/>
    </source>
</evidence>
<gene>
    <name evidence="5" type="ORF">M422DRAFT_173186</name>
</gene>
<dbReference type="PANTHER" id="PTHR43918">
    <property type="entry name" value="ACETYLCHOLINESTERASE"/>
    <property type="match status" value="1"/>
</dbReference>
<keyword evidence="6" id="KW-1185">Reference proteome</keyword>
<reference evidence="5 6" key="1">
    <citation type="submission" date="2014-06" db="EMBL/GenBank/DDBJ databases">
        <title>Evolutionary Origins and Diversification of the Mycorrhizal Mutualists.</title>
        <authorList>
            <consortium name="DOE Joint Genome Institute"/>
            <consortium name="Mycorrhizal Genomics Consortium"/>
            <person name="Kohler A."/>
            <person name="Kuo A."/>
            <person name="Nagy L.G."/>
            <person name="Floudas D."/>
            <person name="Copeland A."/>
            <person name="Barry K.W."/>
            <person name="Cichocki N."/>
            <person name="Veneault-Fourrey C."/>
            <person name="LaButti K."/>
            <person name="Lindquist E.A."/>
            <person name="Lipzen A."/>
            <person name="Lundell T."/>
            <person name="Morin E."/>
            <person name="Murat C."/>
            <person name="Riley R."/>
            <person name="Ohm R."/>
            <person name="Sun H."/>
            <person name="Tunlid A."/>
            <person name="Henrissat B."/>
            <person name="Grigoriev I.V."/>
            <person name="Hibbett D.S."/>
            <person name="Martin F."/>
        </authorList>
    </citation>
    <scope>NUCLEOTIDE SEQUENCE [LARGE SCALE GENOMIC DNA]</scope>
    <source>
        <strain evidence="5 6">SS14</strain>
    </source>
</reference>
<dbReference type="InterPro" id="IPR002018">
    <property type="entry name" value="CarbesteraseB"/>
</dbReference>
<keyword evidence="2" id="KW-0378">Hydrolase</keyword>
<dbReference type="InterPro" id="IPR019819">
    <property type="entry name" value="Carboxylesterase_B_CS"/>
</dbReference>
<evidence type="ECO:0000256" key="3">
    <source>
        <dbReference type="SAM" id="SignalP"/>
    </source>
</evidence>
<name>A0A0C9VR70_SPHS4</name>
<dbReference type="ESTHER" id="9homo-a0a0c9vr70">
    <property type="family name" value="Fungal_carboxylesterase_lipase"/>
</dbReference>
<accession>A0A0C9VR70</accession>
<dbReference type="InterPro" id="IPR050654">
    <property type="entry name" value="AChE-related_enzymes"/>
</dbReference>
<dbReference type="Pfam" id="PF00135">
    <property type="entry name" value="COesterase"/>
    <property type="match status" value="1"/>
</dbReference>
<evidence type="ECO:0000256" key="1">
    <source>
        <dbReference type="ARBA" id="ARBA00005964"/>
    </source>
</evidence>
<comment type="similarity">
    <text evidence="1">Belongs to the type-B carboxylesterase/lipase family.</text>
</comment>
<dbReference type="Proteomes" id="UP000054279">
    <property type="component" value="Unassembled WGS sequence"/>
</dbReference>
<organism evidence="5 6">
    <name type="scientific">Sphaerobolus stellatus (strain SS14)</name>
    <dbReference type="NCBI Taxonomy" id="990650"/>
    <lineage>
        <taxon>Eukaryota</taxon>
        <taxon>Fungi</taxon>
        <taxon>Dikarya</taxon>
        <taxon>Basidiomycota</taxon>
        <taxon>Agaricomycotina</taxon>
        <taxon>Agaricomycetes</taxon>
        <taxon>Phallomycetidae</taxon>
        <taxon>Geastrales</taxon>
        <taxon>Sphaerobolaceae</taxon>
        <taxon>Sphaerobolus</taxon>
    </lineage>
</organism>
<dbReference type="SUPFAM" id="SSF53474">
    <property type="entry name" value="alpha/beta-Hydrolases"/>
    <property type="match status" value="1"/>
</dbReference>
<sequence>MFALQSLLILLAAHFSPLYAKGPTVNLGYSTYEGISLPNGQNQFLGIRYAAPPLRNLRFRRPQPSVQTEGIQSAKESGPICFGVKGPFNPELPRQQSEDCLYLNIWAPSNVTKNTKLPVFFWIHGGGYTFDLDPNYNGSALVQATGNNMIYVNVNYRLGPYGFLASERVRKDGDLNVGLLDQRFALQWVQQHIGLFGGDPKRAVLVGDSAGAGSVALHMVAYGGRDDGLFVGGFGLSPYFPTQLRVSELERQFDLFVKRTGCNHVQDALKCLRSKSSNELQTVNVGMPYPGRVNNTVSPFSPAIDGDFLPDLPLKLFDEGRFVKVPAVFGDDTNEGTIVTVNAASQAEVNSFLQDQYPQLSDADLKGIENLYPPVVPSPFNNHTPFFASAEAALGESTFICPGIRLSSAISKYTKAWNYRYNVLTSFEISSGIGVAHTSEIPLLFGPGHAGNGTGGFNNTDLPIVPVLQAYYTSFVRFLDPNTHRAAGSALWPEFFASNKQRLLLKVESTKVEKIPKEQEDRCAFWKTLSEKIEQ</sequence>
<keyword evidence="3" id="KW-0732">Signal</keyword>
<evidence type="ECO:0000256" key="2">
    <source>
        <dbReference type="ARBA" id="ARBA00022801"/>
    </source>
</evidence>
<feature type="domain" description="Carboxylesterase type B" evidence="4">
    <location>
        <begin position="24"/>
        <end position="526"/>
    </location>
</feature>
<proteinExistence type="inferred from homology"/>
<evidence type="ECO:0000313" key="5">
    <source>
        <dbReference type="EMBL" id="KIJ40815.1"/>
    </source>
</evidence>
<dbReference type="AlphaFoldDB" id="A0A0C9VR70"/>
<dbReference type="Gene3D" id="3.40.50.1820">
    <property type="entry name" value="alpha/beta hydrolase"/>
    <property type="match status" value="1"/>
</dbReference>
<dbReference type="PROSITE" id="PS00941">
    <property type="entry name" value="CARBOXYLESTERASE_B_2"/>
    <property type="match status" value="1"/>
</dbReference>
<evidence type="ECO:0000313" key="6">
    <source>
        <dbReference type="Proteomes" id="UP000054279"/>
    </source>
</evidence>
<protein>
    <recommendedName>
        <fullName evidence="4">Carboxylesterase type B domain-containing protein</fullName>
    </recommendedName>
</protein>
<dbReference type="OrthoDB" id="408631at2759"/>
<dbReference type="InterPro" id="IPR029058">
    <property type="entry name" value="AB_hydrolase_fold"/>
</dbReference>